<feature type="domain" description="Flagellar motor switch protein FliN-like C-terminal" evidence="8">
    <location>
        <begin position="114"/>
        <end position="184"/>
    </location>
</feature>
<dbReference type="SUPFAM" id="SSF101801">
    <property type="entry name" value="Surface presentation of antigens (SPOA)"/>
    <property type="match status" value="1"/>
</dbReference>
<name>A0A1F6CAT4_HANXR</name>
<keyword evidence="9" id="KW-0282">Flagellum</keyword>
<evidence type="ECO:0000256" key="5">
    <source>
        <dbReference type="ARBA" id="ARBA00022779"/>
    </source>
</evidence>
<dbReference type="GO" id="GO:0071973">
    <property type="term" value="P:bacterial-type flagellum-dependent cell motility"/>
    <property type="evidence" value="ECO:0007669"/>
    <property type="project" value="InterPro"/>
</dbReference>
<dbReference type="Gene3D" id="2.30.330.10">
    <property type="entry name" value="SpoA-like"/>
    <property type="match status" value="1"/>
</dbReference>
<dbReference type="PANTHER" id="PTHR43484">
    <property type="match status" value="1"/>
</dbReference>
<keyword evidence="6" id="KW-0472">Membrane</keyword>
<dbReference type="InterPro" id="IPR036429">
    <property type="entry name" value="SpoA-like_sf"/>
</dbReference>
<dbReference type="GO" id="GO:0009425">
    <property type="term" value="C:bacterial-type flagellum basal body"/>
    <property type="evidence" value="ECO:0007669"/>
    <property type="project" value="InterPro"/>
</dbReference>
<comment type="caution">
    <text evidence="9">The sequence shown here is derived from an EMBL/GenBank/DDBJ whole genome shotgun (WGS) entry which is preliminary data.</text>
</comment>
<keyword evidence="5" id="KW-0283">Flagellar rotation</keyword>
<dbReference type="GO" id="GO:0005886">
    <property type="term" value="C:plasma membrane"/>
    <property type="evidence" value="ECO:0007669"/>
    <property type="project" value="UniProtKB-SubCell"/>
</dbReference>
<reference evidence="9 10" key="1">
    <citation type="journal article" date="2016" name="Nat. Commun.">
        <title>Thousands of microbial genomes shed light on interconnected biogeochemical processes in an aquifer system.</title>
        <authorList>
            <person name="Anantharaman K."/>
            <person name="Brown C.T."/>
            <person name="Hug L.A."/>
            <person name="Sharon I."/>
            <person name="Castelle C.J."/>
            <person name="Probst A.J."/>
            <person name="Thomas B.C."/>
            <person name="Singh A."/>
            <person name="Wilkins M.J."/>
            <person name="Karaoz U."/>
            <person name="Brodie E.L."/>
            <person name="Williams K.H."/>
            <person name="Hubbard S.S."/>
            <person name="Banfield J.F."/>
        </authorList>
    </citation>
    <scope>NUCLEOTIDE SEQUENCE [LARGE SCALE GENOMIC DNA]</scope>
    <source>
        <strain evidence="10">RIFCSPLOWO2_12_FULL_64_10</strain>
    </source>
</reference>
<dbReference type="GO" id="GO:0006935">
    <property type="term" value="P:chemotaxis"/>
    <property type="evidence" value="ECO:0007669"/>
    <property type="project" value="UniProtKB-KW"/>
</dbReference>
<dbReference type="NCBIfam" id="TIGR02480">
    <property type="entry name" value="fliN"/>
    <property type="match status" value="1"/>
</dbReference>
<organism evidence="9 10">
    <name type="scientific">Handelsmanbacteria sp. (strain RIFCSPLOWO2_12_FULL_64_10)</name>
    <dbReference type="NCBI Taxonomy" id="1817868"/>
    <lineage>
        <taxon>Bacteria</taxon>
        <taxon>Candidatus Handelsmaniibacteriota</taxon>
    </lineage>
</organism>
<comment type="subcellular location">
    <subcellularLocation>
        <location evidence="1">Cell membrane</location>
        <topology evidence="1">Peripheral membrane protein</topology>
        <orientation evidence="1">Cytoplasmic side</orientation>
    </subcellularLocation>
</comment>
<evidence type="ECO:0000313" key="9">
    <source>
        <dbReference type="EMBL" id="OGG46286.1"/>
    </source>
</evidence>
<feature type="compositionally biased region" description="Low complexity" evidence="7">
    <location>
        <begin position="57"/>
        <end position="69"/>
    </location>
</feature>
<gene>
    <name evidence="9" type="ORF">A3F84_08055</name>
</gene>
<evidence type="ECO:0000313" key="10">
    <source>
        <dbReference type="Proteomes" id="UP000178606"/>
    </source>
</evidence>
<evidence type="ECO:0000256" key="4">
    <source>
        <dbReference type="ARBA" id="ARBA00022500"/>
    </source>
</evidence>
<proteinExistence type="inferred from homology"/>
<dbReference type="InterPro" id="IPR001172">
    <property type="entry name" value="FliN_T3SS_HrcQb"/>
</dbReference>
<dbReference type="Proteomes" id="UP000178606">
    <property type="component" value="Unassembled WGS sequence"/>
</dbReference>
<feature type="compositionally biased region" description="Basic and acidic residues" evidence="7">
    <location>
        <begin position="1"/>
        <end position="10"/>
    </location>
</feature>
<dbReference type="Pfam" id="PF01052">
    <property type="entry name" value="FliMN_C"/>
    <property type="match status" value="1"/>
</dbReference>
<protein>
    <submittedName>
        <fullName evidence="9">Flagellar motor switch protein FliN</fullName>
    </submittedName>
</protein>
<evidence type="ECO:0000256" key="3">
    <source>
        <dbReference type="ARBA" id="ARBA00022475"/>
    </source>
</evidence>
<comment type="similarity">
    <text evidence="2">Belongs to the FliN/MopA/SpaO family.</text>
</comment>
<dbReference type="InterPro" id="IPR012826">
    <property type="entry name" value="FliN"/>
</dbReference>
<evidence type="ECO:0000259" key="8">
    <source>
        <dbReference type="Pfam" id="PF01052"/>
    </source>
</evidence>
<keyword evidence="9" id="KW-0966">Cell projection</keyword>
<keyword evidence="9" id="KW-0969">Cilium</keyword>
<dbReference type="GO" id="GO:0003774">
    <property type="term" value="F:cytoskeletal motor activity"/>
    <property type="evidence" value="ECO:0007669"/>
    <property type="project" value="InterPro"/>
</dbReference>
<evidence type="ECO:0000256" key="1">
    <source>
        <dbReference type="ARBA" id="ARBA00004413"/>
    </source>
</evidence>
<sequence>MPDEANRGDKSEEELEAEMLRMMQQEASGDAPSETSPAASPDSPEDDMMRMMQQAMSEAQAETGASGSESSADQMLEMEMLKAMQGNEAGSVAAPFPAFSAPADTEGLSAGLSRILDVNVKITVELGSNQTPIKDILQWGEGTLVELERMDREPVDVLVNNKLFARGEVVVVGETFGVKITELLNGPTRK</sequence>
<dbReference type="PRINTS" id="PR00956">
    <property type="entry name" value="FLGMOTORFLIN"/>
</dbReference>
<accession>A0A1F6CAT4</accession>
<dbReference type="PANTHER" id="PTHR43484:SF1">
    <property type="entry name" value="FLAGELLAR MOTOR SWITCH PROTEIN FLIN"/>
    <property type="match status" value="1"/>
</dbReference>
<evidence type="ECO:0000256" key="6">
    <source>
        <dbReference type="ARBA" id="ARBA00023136"/>
    </source>
</evidence>
<evidence type="ECO:0000256" key="2">
    <source>
        <dbReference type="ARBA" id="ARBA00009226"/>
    </source>
</evidence>
<dbReference type="AlphaFoldDB" id="A0A1F6CAT4"/>
<dbReference type="InterPro" id="IPR001543">
    <property type="entry name" value="FliN-like_C"/>
</dbReference>
<keyword evidence="3" id="KW-1003">Cell membrane</keyword>
<dbReference type="EMBL" id="MFKF01000328">
    <property type="protein sequence ID" value="OGG46286.1"/>
    <property type="molecule type" value="Genomic_DNA"/>
</dbReference>
<evidence type="ECO:0000256" key="7">
    <source>
        <dbReference type="SAM" id="MobiDB-lite"/>
    </source>
</evidence>
<dbReference type="InterPro" id="IPR051469">
    <property type="entry name" value="FliN/MopA/SpaO"/>
</dbReference>
<keyword evidence="4" id="KW-0145">Chemotaxis</keyword>
<feature type="region of interest" description="Disordered" evidence="7">
    <location>
        <begin position="1"/>
        <end position="69"/>
    </location>
</feature>